<keyword evidence="5" id="KW-0732">Signal</keyword>
<evidence type="ECO:0000256" key="6">
    <source>
        <dbReference type="ARBA" id="ARBA00022741"/>
    </source>
</evidence>
<evidence type="ECO:0000256" key="1">
    <source>
        <dbReference type="ARBA" id="ARBA00004479"/>
    </source>
</evidence>
<dbReference type="PROSITE" id="PS00108">
    <property type="entry name" value="PROTEIN_KINASE_ST"/>
    <property type="match status" value="1"/>
</dbReference>
<accession>A0ABM0NWN7</accession>
<protein>
    <submittedName>
        <fullName evidence="17">Receptor-like protein kinase FERONIA</fullName>
    </submittedName>
</protein>
<keyword evidence="9 14" id="KW-1133">Transmembrane helix</keyword>
<keyword evidence="11" id="KW-0325">Glycoprotein</keyword>
<dbReference type="InterPro" id="IPR008271">
    <property type="entry name" value="Ser/Thr_kinase_AS"/>
</dbReference>
<dbReference type="RefSeq" id="XP_008230913.1">
    <property type="nucleotide sequence ID" value="XM_008232691.2"/>
</dbReference>
<organism evidence="16 17">
    <name type="scientific">Prunus mume</name>
    <name type="common">Japanese apricot</name>
    <name type="synonym">Armeniaca mume</name>
    <dbReference type="NCBI Taxonomy" id="102107"/>
    <lineage>
        <taxon>Eukaryota</taxon>
        <taxon>Viridiplantae</taxon>
        <taxon>Streptophyta</taxon>
        <taxon>Embryophyta</taxon>
        <taxon>Tracheophyta</taxon>
        <taxon>Spermatophyta</taxon>
        <taxon>Magnoliopsida</taxon>
        <taxon>eudicotyledons</taxon>
        <taxon>Gunneridae</taxon>
        <taxon>Pentapetalae</taxon>
        <taxon>rosids</taxon>
        <taxon>fabids</taxon>
        <taxon>Rosales</taxon>
        <taxon>Rosaceae</taxon>
        <taxon>Amygdaloideae</taxon>
        <taxon>Amygdaleae</taxon>
        <taxon>Prunus</taxon>
    </lineage>
</organism>
<evidence type="ECO:0000256" key="12">
    <source>
        <dbReference type="PROSITE-ProRule" id="PRU10141"/>
    </source>
</evidence>
<evidence type="ECO:0000256" key="4">
    <source>
        <dbReference type="ARBA" id="ARBA00022692"/>
    </source>
</evidence>
<evidence type="ECO:0000313" key="16">
    <source>
        <dbReference type="Proteomes" id="UP000694861"/>
    </source>
</evidence>
<keyword evidence="7" id="KW-0418">Kinase</keyword>
<feature type="region of interest" description="Disordered" evidence="13">
    <location>
        <begin position="654"/>
        <end position="721"/>
    </location>
</feature>
<dbReference type="PANTHER" id="PTHR27003">
    <property type="entry name" value="OS07G0166700 PROTEIN"/>
    <property type="match status" value="1"/>
</dbReference>
<comment type="subcellular location">
    <subcellularLocation>
        <location evidence="1">Membrane</location>
        <topology evidence="1">Single-pass type I membrane protein</topology>
    </subcellularLocation>
</comment>
<dbReference type="InterPro" id="IPR001245">
    <property type="entry name" value="Ser-Thr/Tyr_kinase_cat_dom"/>
</dbReference>
<proteinExistence type="predicted"/>
<keyword evidence="2" id="KW-0723">Serine/threonine-protein kinase</keyword>
<keyword evidence="3" id="KW-0808">Transferase</keyword>
<keyword evidence="8 12" id="KW-0067">ATP-binding</keyword>
<reference evidence="17" key="2">
    <citation type="submission" date="2025-08" db="UniProtKB">
        <authorList>
            <consortium name="RefSeq"/>
        </authorList>
    </citation>
    <scope>IDENTIFICATION</scope>
</reference>
<dbReference type="Gene3D" id="1.10.510.10">
    <property type="entry name" value="Transferase(Phosphotransferase) domain 1"/>
    <property type="match status" value="1"/>
</dbReference>
<evidence type="ECO:0000256" key="10">
    <source>
        <dbReference type="ARBA" id="ARBA00023136"/>
    </source>
</evidence>
<evidence type="ECO:0000256" key="13">
    <source>
        <dbReference type="SAM" id="MobiDB-lite"/>
    </source>
</evidence>
<dbReference type="GeneID" id="103330134"/>
<dbReference type="InterPro" id="IPR017441">
    <property type="entry name" value="Protein_kinase_ATP_BS"/>
</dbReference>
<feature type="domain" description="Protein kinase" evidence="15">
    <location>
        <begin position="362"/>
        <end position="639"/>
    </location>
</feature>
<reference evidence="16" key="1">
    <citation type="journal article" date="2012" name="Nat. Commun.">
        <title>The genome of Prunus mume.</title>
        <authorList>
            <person name="Zhang Q."/>
            <person name="Chen W."/>
            <person name="Sun L."/>
            <person name="Zhao F."/>
            <person name="Huang B."/>
            <person name="Yang W."/>
            <person name="Tao Y."/>
            <person name="Wang J."/>
            <person name="Yuan Z."/>
            <person name="Fan G."/>
            <person name="Xing Z."/>
            <person name="Han C."/>
            <person name="Pan H."/>
            <person name="Zhong X."/>
            <person name="Shi W."/>
            <person name="Liang X."/>
            <person name="Du D."/>
            <person name="Sun F."/>
            <person name="Xu Z."/>
            <person name="Hao R."/>
            <person name="Lv T."/>
            <person name="Lv Y."/>
            <person name="Zheng Z."/>
            <person name="Sun M."/>
            <person name="Luo L."/>
            <person name="Cai M."/>
            <person name="Gao Y."/>
            <person name="Wang J."/>
            <person name="Yin Y."/>
            <person name="Xu X."/>
            <person name="Cheng T."/>
            <person name="Wang J."/>
        </authorList>
    </citation>
    <scope>NUCLEOTIDE SEQUENCE [LARGE SCALE GENOMIC DNA]</scope>
</reference>
<gene>
    <name evidence="17" type="primary">LOC103330134</name>
</gene>
<dbReference type="SUPFAM" id="SSF56112">
    <property type="entry name" value="Protein kinase-like (PK-like)"/>
    <property type="match status" value="1"/>
</dbReference>
<dbReference type="InterPro" id="IPR011009">
    <property type="entry name" value="Kinase-like_dom_sf"/>
</dbReference>
<keyword evidence="6 12" id="KW-0547">Nucleotide-binding</keyword>
<feature type="transmembrane region" description="Helical" evidence="14">
    <location>
        <begin position="283"/>
        <end position="307"/>
    </location>
</feature>
<dbReference type="PROSITE" id="PS50011">
    <property type="entry name" value="PROTEIN_KINASE_DOM"/>
    <property type="match status" value="1"/>
</dbReference>
<sequence length="721" mass="79816">MPSRATADAYAFINGIEIVSMPNNLYYTSAQNSVGVNYIGSENTFRIDNGTALEMVYRFNVGGRSLVFNQDTGMYRNWDGEQEEHNYLDDLSSKFSVLPQNSSIELSFTEIAEYSAPEELYHTGRSMGMNKTINKSYNLTWNFPVDPKFYYLVRLHFCEFQPDIVNSRDRNFLIYIANDLAEEGADIIMWSGGNGRPIYKDYVVFMPAGPGSQKKVNLSLALQANPNDFMTNFNDAILNGLEIFKLSDTNQNLAGSNPDPPLTPPKMSPPQSPKISKKSSTSLIAIVAGVVSGVLVLVFVLGIFLGFRRGGKVKDSSSSHGTKWGPFSFSTNKSTKTRSLSLPSDLCRYFSLAEIKAATQNFNSVFIIGVGGFGHVYKGNINVDGGATSVAIKRLKPESSQGALEFKTEIEMLSQLRHNHLVPLIGYCTDEGEMILVYDYMARGTLRDHLYHTDNPPLAWDQRLQICIGAARGLHYLHTGAKYTIIHRDVKSTNILLDEKWVAKVSDFGLSKMGSTTVSKTHISTVVKGSFGYLDPEYYRRQQLTEKSDVYSFGVVLCEVLCARPALIRTVEKKQMSLAEWTKVCHRNGKIDQIIDPSLRGKIGNACLNKYVEIAVSCLQDNGIERPSMNDVVWGLEFALQLQQSGGGVLNLSEEKKGEDEESLMSAASDAGFSCSWEDSSSELKVSRVTKSSSDHNSSTNESMKGMSGAVFSEINDPNGR</sequence>
<dbReference type="InterPro" id="IPR045272">
    <property type="entry name" value="ANXUR1/2-like"/>
</dbReference>
<evidence type="ECO:0000256" key="8">
    <source>
        <dbReference type="ARBA" id="ARBA00022840"/>
    </source>
</evidence>
<keyword evidence="4 14" id="KW-0812">Transmembrane</keyword>
<evidence type="ECO:0000256" key="14">
    <source>
        <dbReference type="SAM" id="Phobius"/>
    </source>
</evidence>
<dbReference type="InterPro" id="IPR000719">
    <property type="entry name" value="Prot_kinase_dom"/>
</dbReference>
<dbReference type="Pfam" id="PF07714">
    <property type="entry name" value="PK_Tyr_Ser-Thr"/>
    <property type="match status" value="1"/>
</dbReference>
<dbReference type="PANTHER" id="PTHR27003:SF434">
    <property type="entry name" value="RECEPTOR-LIKE PROTEIN KINASE FERONIA"/>
    <property type="match status" value="1"/>
</dbReference>
<evidence type="ECO:0000313" key="17">
    <source>
        <dbReference type="RefSeq" id="XP_008230913.1"/>
    </source>
</evidence>
<dbReference type="Proteomes" id="UP000694861">
    <property type="component" value="Linkage group LG4"/>
</dbReference>
<keyword evidence="16" id="KW-1185">Reference proteome</keyword>
<dbReference type="Pfam" id="PF12819">
    <property type="entry name" value="Malectin_like"/>
    <property type="match status" value="1"/>
</dbReference>
<dbReference type="PROSITE" id="PS00107">
    <property type="entry name" value="PROTEIN_KINASE_ATP"/>
    <property type="match status" value="1"/>
</dbReference>
<feature type="compositionally biased region" description="Pro residues" evidence="13">
    <location>
        <begin position="258"/>
        <end position="272"/>
    </location>
</feature>
<evidence type="ECO:0000256" key="11">
    <source>
        <dbReference type="ARBA" id="ARBA00023180"/>
    </source>
</evidence>
<name>A0ABM0NWN7_PRUMU</name>
<dbReference type="SMART" id="SM00220">
    <property type="entry name" value="S_TKc"/>
    <property type="match status" value="1"/>
</dbReference>
<dbReference type="Gene3D" id="2.60.120.430">
    <property type="entry name" value="Galactose-binding lectin"/>
    <property type="match status" value="1"/>
</dbReference>
<evidence type="ECO:0000256" key="9">
    <source>
        <dbReference type="ARBA" id="ARBA00022989"/>
    </source>
</evidence>
<dbReference type="Gene3D" id="3.30.200.20">
    <property type="entry name" value="Phosphorylase Kinase, domain 1"/>
    <property type="match status" value="1"/>
</dbReference>
<evidence type="ECO:0000259" key="15">
    <source>
        <dbReference type="PROSITE" id="PS50011"/>
    </source>
</evidence>
<feature type="region of interest" description="Disordered" evidence="13">
    <location>
        <begin position="254"/>
        <end position="275"/>
    </location>
</feature>
<feature type="binding site" evidence="12">
    <location>
        <position position="393"/>
    </location>
    <ligand>
        <name>ATP</name>
        <dbReference type="ChEBI" id="CHEBI:30616"/>
    </ligand>
</feature>
<dbReference type="CDD" id="cd14066">
    <property type="entry name" value="STKc_IRAK"/>
    <property type="match status" value="1"/>
</dbReference>
<evidence type="ECO:0000256" key="5">
    <source>
        <dbReference type="ARBA" id="ARBA00022729"/>
    </source>
</evidence>
<evidence type="ECO:0000256" key="3">
    <source>
        <dbReference type="ARBA" id="ARBA00022679"/>
    </source>
</evidence>
<evidence type="ECO:0000256" key="7">
    <source>
        <dbReference type="ARBA" id="ARBA00022777"/>
    </source>
</evidence>
<evidence type="ECO:0000256" key="2">
    <source>
        <dbReference type="ARBA" id="ARBA00022527"/>
    </source>
</evidence>
<keyword evidence="10 14" id="KW-0472">Membrane</keyword>
<dbReference type="InterPro" id="IPR024788">
    <property type="entry name" value="Malectin-like_Carb-bd_dom"/>
</dbReference>